<feature type="compositionally biased region" description="Low complexity" evidence="1">
    <location>
        <begin position="133"/>
        <end position="143"/>
    </location>
</feature>
<evidence type="ECO:0000313" key="2">
    <source>
        <dbReference type="EMBL" id="KAF2488409.1"/>
    </source>
</evidence>
<protein>
    <submittedName>
        <fullName evidence="2">Uncharacterized protein</fullName>
    </submittedName>
</protein>
<evidence type="ECO:0000256" key="1">
    <source>
        <dbReference type="SAM" id="MobiDB-lite"/>
    </source>
</evidence>
<dbReference type="Proteomes" id="UP000799750">
    <property type="component" value="Unassembled WGS sequence"/>
</dbReference>
<accession>A0A6A6Q8N6</accession>
<evidence type="ECO:0000313" key="3">
    <source>
        <dbReference type="Proteomes" id="UP000799750"/>
    </source>
</evidence>
<dbReference type="AlphaFoldDB" id="A0A6A6Q8N6"/>
<dbReference type="OrthoDB" id="10357396at2759"/>
<keyword evidence="3" id="KW-1185">Reference proteome</keyword>
<name>A0A6A6Q8N6_9PEZI</name>
<reference evidence="2" key="1">
    <citation type="journal article" date="2020" name="Stud. Mycol.">
        <title>101 Dothideomycetes genomes: a test case for predicting lifestyles and emergence of pathogens.</title>
        <authorList>
            <person name="Haridas S."/>
            <person name="Albert R."/>
            <person name="Binder M."/>
            <person name="Bloem J."/>
            <person name="Labutti K."/>
            <person name="Salamov A."/>
            <person name="Andreopoulos B."/>
            <person name="Baker S."/>
            <person name="Barry K."/>
            <person name="Bills G."/>
            <person name="Bluhm B."/>
            <person name="Cannon C."/>
            <person name="Castanera R."/>
            <person name="Culley D."/>
            <person name="Daum C."/>
            <person name="Ezra D."/>
            <person name="Gonzalez J."/>
            <person name="Henrissat B."/>
            <person name="Kuo A."/>
            <person name="Liang C."/>
            <person name="Lipzen A."/>
            <person name="Lutzoni F."/>
            <person name="Magnuson J."/>
            <person name="Mondo S."/>
            <person name="Nolan M."/>
            <person name="Ohm R."/>
            <person name="Pangilinan J."/>
            <person name="Park H.-J."/>
            <person name="Ramirez L."/>
            <person name="Alfaro M."/>
            <person name="Sun H."/>
            <person name="Tritt A."/>
            <person name="Yoshinaga Y."/>
            <person name="Zwiers L.-H."/>
            <person name="Turgeon B."/>
            <person name="Goodwin S."/>
            <person name="Spatafora J."/>
            <person name="Crous P."/>
            <person name="Grigoriev I."/>
        </authorList>
    </citation>
    <scope>NUCLEOTIDE SEQUENCE</scope>
    <source>
        <strain evidence="2">CBS 269.34</strain>
    </source>
</reference>
<feature type="region of interest" description="Disordered" evidence="1">
    <location>
        <begin position="114"/>
        <end position="152"/>
    </location>
</feature>
<sequence>MSSSLAMRPKRRASAISSVPSGDAATQENNSKPRDTASVPSPSPPKKRHTCKEDVPSTSNQDEEDSDAEDGPLTQMSRRQGAISIQGGFQPPSVFVPPITGLSFDHAAGLFSTAQGVSSDPATGLMPSNMAESSSSDPTVDSSQRPAPLPPWDSLKEEIEPLFTILATPEPTVDTNRPEIPDDDPPKRKRGAFAAHASKYHPPSHTHWATRTTTQSPHDYTLPALFADHTFKRGTRFVPAQLSKGFTNKPGDPIPGPPFDQATLLVLKLLDTRIDPRTGKPRNTPVVVRHPVPKDWSCRATIRQLNIDRAQNLRRITGVLQRKVCVPYETEEREWIAREKDRFNSDSNTTKNGNGGRKGARKDFEARFNEHFEGKLVGNYWKPREARSQASLDAEYNRGKRYYDEGRVPPETAKVLAKDDFGWREQRVLHYMLNKTPTLSLDAEFVETFNANMAAAHPRSLSQLKKEMQRNSRLYENPGYVFPSYPPKGAVDNFRYAERKCIAEVMGKHPDIDMEKVAEVLNERFEGEVLDGVMRVERTVGSVKLEVERFVEAYRKGEVPVEMRAVEEMKAIREEEDEMDTAEEV</sequence>
<feature type="compositionally biased region" description="Polar residues" evidence="1">
    <location>
        <begin position="15"/>
        <end position="30"/>
    </location>
</feature>
<proteinExistence type="predicted"/>
<feature type="compositionally biased region" description="Basic and acidic residues" evidence="1">
    <location>
        <begin position="176"/>
        <end position="186"/>
    </location>
</feature>
<feature type="region of interest" description="Disordered" evidence="1">
    <location>
        <begin position="1"/>
        <end position="93"/>
    </location>
</feature>
<organism evidence="2 3">
    <name type="scientific">Lophium mytilinum</name>
    <dbReference type="NCBI Taxonomy" id="390894"/>
    <lineage>
        <taxon>Eukaryota</taxon>
        <taxon>Fungi</taxon>
        <taxon>Dikarya</taxon>
        <taxon>Ascomycota</taxon>
        <taxon>Pezizomycotina</taxon>
        <taxon>Dothideomycetes</taxon>
        <taxon>Pleosporomycetidae</taxon>
        <taxon>Mytilinidiales</taxon>
        <taxon>Mytilinidiaceae</taxon>
        <taxon>Lophium</taxon>
    </lineage>
</organism>
<dbReference type="EMBL" id="MU004203">
    <property type="protein sequence ID" value="KAF2488409.1"/>
    <property type="molecule type" value="Genomic_DNA"/>
</dbReference>
<feature type="compositionally biased region" description="Acidic residues" evidence="1">
    <location>
        <begin position="61"/>
        <end position="70"/>
    </location>
</feature>
<feature type="region of interest" description="Disordered" evidence="1">
    <location>
        <begin position="171"/>
        <end position="190"/>
    </location>
</feature>
<gene>
    <name evidence="2" type="ORF">BU16DRAFT_545412</name>
</gene>